<dbReference type="WBParaSite" id="HNAJ_0000522601-mRNA-1">
    <property type="protein sequence ID" value="HNAJ_0000522601-mRNA-1"/>
    <property type="gene ID" value="HNAJ_0000522601"/>
</dbReference>
<protein>
    <submittedName>
        <fullName evidence="1">Carbohydrate sulfotransferase</fullName>
    </submittedName>
</protein>
<proteinExistence type="predicted"/>
<organism evidence="1">
    <name type="scientific">Rodentolepis nana</name>
    <name type="common">Dwarf tapeworm</name>
    <name type="synonym">Hymenolepis nana</name>
    <dbReference type="NCBI Taxonomy" id="102285"/>
    <lineage>
        <taxon>Eukaryota</taxon>
        <taxon>Metazoa</taxon>
        <taxon>Spiralia</taxon>
        <taxon>Lophotrochozoa</taxon>
        <taxon>Platyhelminthes</taxon>
        <taxon>Cestoda</taxon>
        <taxon>Eucestoda</taxon>
        <taxon>Cyclophyllidea</taxon>
        <taxon>Hymenolepididae</taxon>
        <taxon>Rodentolepis</taxon>
    </lineage>
</organism>
<sequence>LSLAECQIPSSIINRPGEHFKTYLIDRNPHEPYRLWRYDWRGFRKDDWHTAPNDCLERVEKKFYEPFYRRNYHELIPLKEMFEDFKINHPERLLREYLYRDPMLALKQKLSPNACYSLCNYEYKPPSSMKISDREIKRNVFISNNYVNFDDGYAVDFNH</sequence>
<dbReference type="AlphaFoldDB" id="A0A0R3TDT7"/>
<evidence type="ECO:0000313" key="1">
    <source>
        <dbReference type="WBParaSite" id="HNAJ_0000522601-mRNA-1"/>
    </source>
</evidence>
<reference evidence="1" key="1">
    <citation type="submission" date="2017-02" db="UniProtKB">
        <authorList>
            <consortium name="WormBaseParasite"/>
        </authorList>
    </citation>
    <scope>IDENTIFICATION</scope>
</reference>
<accession>A0A0R3TDT7</accession>
<name>A0A0R3TDT7_RODNA</name>